<dbReference type="OMA" id="CVDVESY"/>
<dbReference type="RefSeq" id="XP_007778703.1">
    <property type="nucleotide sequence ID" value="XM_007780513.1"/>
</dbReference>
<dbReference type="PANTHER" id="PTHR28083">
    <property type="entry name" value="GOOD FOR FULL DBP5 ACTIVITY PROTEIN 2"/>
    <property type="match status" value="1"/>
</dbReference>
<dbReference type="GeneID" id="19899924"/>
<dbReference type="GO" id="GO:0005634">
    <property type="term" value="C:nucleus"/>
    <property type="evidence" value="ECO:0007669"/>
    <property type="project" value="TreeGrafter"/>
</dbReference>
<dbReference type="EMBL" id="JH767563">
    <property type="protein sequence ID" value="EON63386.1"/>
    <property type="molecule type" value="Genomic_DNA"/>
</dbReference>
<feature type="compositionally biased region" description="Low complexity" evidence="2">
    <location>
        <begin position="68"/>
        <end position="80"/>
    </location>
</feature>
<dbReference type="eggNOG" id="ENOG502QTQR">
    <property type="taxonomic scope" value="Eukaryota"/>
</dbReference>
<feature type="domain" description="Gfd2/YDR514C-like C-terminal" evidence="3">
    <location>
        <begin position="341"/>
        <end position="548"/>
    </location>
</feature>
<organism evidence="4 5">
    <name type="scientific">Coniosporium apollinis (strain CBS 100218)</name>
    <name type="common">Rock-inhabiting black yeast</name>
    <dbReference type="NCBI Taxonomy" id="1168221"/>
    <lineage>
        <taxon>Eukaryota</taxon>
        <taxon>Fungi</taxon>
        <taxon>Dikarya</taxon>
        <taxon>Ascomycota</taxon>
        <taxon>Pezizomycotina</taxon>
        <taxon>Dothideomycetes</taxon>
        <taxon>Dothideomycetes incertae sedis</taxon>
        <taxon>Coniosporium</taxon>
    </lineage>
</organism>
<feature type="coiled-coil region" evidence="1">
    <location>
        <begin position="256"/>
        <end position="286"/>
    </location>
</feature>
<proteinExistence type="predicted"/>
<evidence type="ECO:0000256" key="2">
    <source>
        <dbReference type="SAM" id="MobiDB-lite"/>
    </source>
</evidence>
<reference evidence="5" key="1">
    <citation type="submission" date="2012-06" db="EMBL/GenBank/DDBJ databases">
        <title>The genome sequence of Coniosporium apollinis CBS 100218.</title>
        <authorList>
            <consortium name="The Broad Institute Genome Sequencing Platform"/>
            <person name="Cuomo C."/>
            <person name="Gorbushina A."/>
            <person name="Noack S."/>
            <person name="Walker B."/>
            <person name="Young S.K."/>
            <person name="Zeng Q."/>
            <person name="Gargeya S."/>
            <person name="Fitzgerald M."/>
            <person name="Haas B."/>
            <person name="Abouelleil A."/>
            <person name="Alvarado L."/>
            <person name="Arachchi H.M."/>
            <person name="Berlin A.M."/>
            <person name="Chapman S.B."/>
            <person name="Goldberg J."/>
            <person name="Griggs A."/>
            <person name="Gujja S."/>
            <person name="Hansen M."/>
            <person name="Howarth C."/>
            <person name="Imamovic A."/>
            <person name="Larimer J."/>
            <person name="McCowan C."/>
            <person name="Montmayeur A."/>
            <person name="Murphy C."/>
            <person name="Neiman D."/>
            <person name="Pearson M."/>
            <person name="Priest M."/>
            <person name="Roberts A."/>
            <person name="Saif S."/>
            <person name="Shea T."/>
            <person name="Sisk P."/>
            <person name="Sykes S."/>
            <person name="Wortman J."/>
            <person name="Nusbaum C."/>
            <person name="Birren B."/>
        </authorList>
    </citation>
    <scope>NUCLEOTIDE SEQUENCE [LARGE SCALE GENOMIC DNA]</scope>
    <source>
        <strain evidence="5">CBS 100218</strain>
    </source>
</reference>
<protein>
    <recommendedName>
        <fullName evidence="3">Gfd2/YDR514C-like C-terminal domain-containing protein</fullName>
    </recommendedName>
</protein>
<dbReference type="PANTHER" id="PTHR28083:SF1">
    <property type="entry name" value="GOOD FOR FULL DBP5 ACTIVITY PROTEIN 2"/>
    <property type="match status" value="1"/>
</dbReference>
<dbReference type="Pfam" id="PF21762">
    <property type="entry name" value="DEDDh_C"/>
    <property type="match status" value="1"/>
</dbReference>
<dbReference type="OrthoDB" id="5953249at2759"/>
<dbReference type="AlphaFoldDB" id="R7YNY3"/>
<dbReference type="GO" id="GO:0003676">
    <property type="term" value="F:nucleic acid binding"/>
    <property type="evidence" value="ECO:0007669"/>
    <property type="project" value="InterPro"/>
</dbReference>
<gene>
    <name evidence="4" type="ORF">W97_02613</name>
</gene>
<dbReference type="InterPro" id="IPR036397">
    <property type="entry name" value="RNaseH_sf"/>
</dbReference>
<feature type="region of interest" description="Disordered" evidence="2">
    <location>
        <begin position="20"/>
        <end position="81"/>
    </location>
</feature>
<name>R7YNY3_CONA1</name>
<dbReference type="Gene3D" id="3.30.420.10">
    <property type="entry name" value="Ribonuclease H-like superfamily/Ribonuclease H"/>
    <property type="match status" value="1"/>
</dbReference>
<dbReference type="HOGENOM" id="CLU_016815_3_0_1"/>
<feature type="compositionally biased region" description="Polar residues" evidence="2">
    <location>
        <begin position="55"/>
        <end position="65"/>
    </location>
</feature>
<keyword evidence="5" id="KW-1185">Reference proteome</keyword>
<evidence type="ECO:0000259" key="3">
    <source>
        <dbReference type="Pfam" id="PF21762"/>
    </source>
</evidence>
<dbReference type="InterPro" id="IPR012337">
    <property type="entry name" value="RNaseH-like_sf"/>
</dbReference>
<accession>R7YNY3</accession>
<feature type="region of interest" description="Disordered" evidence="2">
    <location>
        <begin position="586"/>
        <end position="668"/>
    </location>
</feature>
<dbReference type="STRING" id="1168221.R7YNY3"/>
<evidence type="ECO:0000313" key="4">
    <source>
        <dbReference type="EMBL" id="EON63386.1"/>
    </source>
</evidence>
<keyword evidence="1" id="KW-0175">Coiled coil</keyword>
<dbReference type="InterPro" id="IPR040151">
    <property type="entry name" value="Gfd2/YDR514C-like"/>
</dbReference>
<sequence>MAPIDFEALQAAIQEDLNALPDLEDGGVPVPPEGTAPQPTFQVETRPTREDTSPTDKASQLTDFTEVTKAASTPKAAATARFSGGEVPAPVAQLHRSDDNKLGQLAPLQDTFCPILPVSKYCYKFIGRRHSETVAEKFFNGGKFWQRTWDLYYVWPTEDCSSYKPLILVPEHQVQKFLDEINASFTDIEIKIEDYQREEGLVINFPDHPRCRPRYLGRSTSRDQYDTMAVDTPSITFKPAGEGDVSPPEERTLEAFKQMVEDAIELNKTKKKAEKAKKKEARLVQQQNWGRQLKRSQRYLGIRPQRDDSAPNDKAVPPATTQIPAINTAEAAPYSFESSVVFICVDVESYERDHSLITEVGISTLDTLDLVNLPPGKDGENWMSKIRARHFRIKEHAHLNNTEFINGCANRFEFGQSEFISLAEAPAVVATCFRTPFSGTGAYRADDPSPLRAAVHNPQPPSQPEKRNIILLGHDTNTDVRYLQALGYNPLNLSTLVETLDTVVLHRVYKRDAQPASLARILYEFDITGWHLHNAGNDAYYTMQAMIGIAVRDAANRGNPEVEKARTEAEEEKLKVATDEAIQKVRNDAEGWSSAEGEDGGAPIPPDDSMPAPASHGYKPNRANADRGGPRGRGNGYGRGLHRHDSSTQGFDLPVRPKPRVRSRDPGPLTAKVRLCESACLR</sequence>
<evidence type="ECO:0000313" key="5">
    <source>
        <dbReference type="Proteomes" id="UP000016924"/>
    </source>
</evidence>
<dbReference type="InterPro" id="IPR048519">
    <property type="entry name" value="Gfd2/YDR514C-like_C"/>
</dbReference>
<dbReference type="Proteomes" id="UP000016924">
    <property type="component" value="Unassembled WGS sequence"/>
</dbReference>
<evidence type="ECO:0000256" key="1">
    <source>
        <dbReference type="SAM" id="Coils"/>
    </source>
</evidence>
<dbReference type="SUPFAM" id="SSF53098">
    <property type="entry name" value="Ribonuclease H-like"/>
    <property type="match status" value="1"/>
</dbReference>